<sequence>MNGILSFFLAVCPLFALIITPFQTFTHPIIRVATHQAIPAPKHRVVLAAMRAPDTGYWHTSGNQILDERNQPVRIEGINWYGFETVRQVPGGLTVQDYRTILQTIKRNGFNTVRIPLSNQMIERPVVPKNIGFENEQGTINTDLRGLSSLEILDRIVEYAGTLGLKVILDNHRSEAGDSAEQSGLWYTNEYPESAWIGDWESLVRRYAGNSTVVGVDLRNEPHNANSGGACWDCGGERDWHQAAERGGNAVLRVNPRLIVFVEGVDAYDNDSYWWGGNLEGVRRSPVRLKVANQLVYSPHTYGPNEYAQKWFNTNTTAASLEAVWVKHWAYVSLSGIAPVWVGEFGTTNKTEDIRGNVPGSEGQWFQSLVQFLGKHQELSWTSWALNGEDANGLLNAHYDAAANVLKQEMLASIMSPAVPAVAAEAVVARVVSPMAGRERRSEACHVSYRSRNESRDGFTGTIEIANTGDKAIEGWTLLWLYTDSQEIGQARNARVAQRGDMVMMSNTGENGVIPAGGRLAGISFQSSYRGVNRRPVKFYLNGSLCG</sequence>
<dbReference type="RefSeq" id="WP_125485658.1">
    <property type="nucleotide sequence ID" value="NZ_RSDW01000001.1"/>
</dbReference>
<dbReference type="PANTHER" id="PTHR35923">
    <property type="entry name" value="MAJOR EXTRACELLULAR ENDOGLUCANASE"/>
    <property type="match status" value="1"/>
</dbReference>
<gene>
    <name evidence="9" type="ORF">EDE15_2663</name>
</gene>
<keyword evidence="10" id="KW-1185">Reference proteome</keyword>
<comment type="caution">
    <text evidence="9">The sequence shown here is derived from an EMBL/GenBank/DDBJ whole genome shotgun (WGS) entry which is preliminary data.</text>
</comment>
<dbReference type="InterPro" id="IPR001547">
    <property type="entry name" value="Glyco_hydro_5"/>
</dbReference>
<keyword evidence="2 7" id="KW-0378">Hydrolase</keyword>
<dbReference type="SUPFAM" id="SSF51445">
    <property type="entry name" value="(Trans)glycosidases"/>
    <property type="match status" value="1"/>
</dbReference>
<evidence type="ECO:0000259" key="8">
    <source>
        <dbReference type="PROSITE" id="PS51173"/>
    </source>
</evidence>
<dbReference type="GO" id="GO:0030247">
    <property type="term" value="F:polysaccharide binding"/>
    <property type="evidence" value="ECO:0007669"/>
    <property type="project" value="UniProtKB-UniRule"/>
</dbReference>
<evidence type="ECO:0000256" key="1">
    <source>
        <dbReference type="ARBA" id="ARBA00000966"/>
    </source>
</evidence>
<evidence type="ECO:0000256" key="3">
    <source>
        <dbReference type="ARBA" id="ARBA00023001"/>
    </source>
</evidence>
<keyword evidence="5 7" id="KW-0326">Glycosidase</keyword>
<comment type="catalytic activity">
    <reaction evidence="1 7">
        <text>Endohydrolysis of (1-&gt;4)-beta-D-glucosidic linkages in cellulose, lichenin and cereal beta-D-glucans.</text>
        <dbReference type="EC" id="3.2.1.4"/>
    </reaction>
</comment>
<dbReference type="InterPro" id="IPR012291">
    <property type="entry name" value="CBM2_carb-bd_dom_sf"/>
</dbReference>
<evidence type="ECO:0000256" key="2">
    <source>
        <dbReference type="ARBA" id="ARBA00022801"/>
    </source>
</evidence>
<evidence type="ECO:0000256" key="6">
    <source>
        <dbReference type="ARBA" id="ARBA00023326"/>
    </source>
</evidence>
<evidence type="ECO:0000256" key="4">
    <source>
        <dbReference type="ARBA" id="ARBA00023277"/>
    </source>
</evidence>
<dbReference type="Pfam" id="PF00553">
    <property type="entry name" value="CBM_2"/>
    <property type="match status" value="1"/>
</dbReference>
<dbReference type="PROSITE" id="PS51173">
    <property type="entry name" value="CBM2"/>
    <property type="match status" value="1"/>
</dbReference>
<dbReference type="SUPFAM" id="SSF49384">
    <property type="entry name" value="Carbohydrate-binding domain"/>
    <property type="match status" value="1"/>
</dbReference>
<evidence type="ECO:0000313" key="10">
    <source>
        <dbReference type="Proteomes" id="UP000269669"/>
    </source>
</evidence>
<evidence type="ECO:0000313" key="9">
    <source>
        <dbReference type="EMBL" id="RSL17135.1"/>
    </source>
</evidence>
<dbReference type="GO" id="GO:0030245">
    <property type="term" value="P:cellulose catabolic process"/>
    <property type="evidence" value="ECO:0007669"/>
    <property type="project" value="UniProtKB-KW"/>
</dbReference>
<keyword evidence="6 7" id="KW-0624">Polysaccharide degradation</keyword>
<reference evidence="9 10" key="1">
    <citation type="submission" date="2018-12" db="EMBL/GenBank/DDBJ databases">
        <title>Sequencing of bacterial isolates from soil warming experiment in Harvard Forest, Massachusetts, USA.</title>
        <authorList>
            <person name="Deangelis K."/>
        </authorList>
    </citation>
    <scope>NUCLEOTIDE SEQUENCE [LARGE SCALE GENOMIC DNA]</scope>
    <source>
        <strain evidence="9 10">EB153</strain>
    </source>
</reference>
<dbReference type="InterPro" id="IPR001919">
    <property type="entry name" value="CBD2"/>
</dbReference>
<accession>A0A3R9QBB3</accession>
<organism evidence="9 10">
    <name type="scientific">Edaphobacter aggregans</name>
    <dbReference type="NCBI Taxonomy" id="570835"/>
    <lineage>
        <taxon>Bacteria</taxon>
        <taxon>Pseudomonadati</taxon>
        <taxon>Acidobacteriota</taxon>
        <taxon>Terriglobia</taxon>
        <taxon>Terriglobales</taxon>
        <taxon>Acidobacteriaceae</taxon>
        <taxon>Edaphobacter</taxon>
    </lineage>
</organism>
<dbReference type="InterPro" id="IPR017853">
    <property type="entry name" value="GH"/>
</dbReference>
<dbReference type="AlphaFoldDB" id="A0A3R9QBB3"/>
<dbReference type="GO" id="GO:0008810">
    <property type="term" value="F:cellulase activity"/>
    <property type="evidence" value="ECO:0007669"/>
    <property type="project" value="UniProtKB-EC"/>
</dbReference>
<dbReference type="InterPro" id="IPR008965">
    <property type="entry name" value="CBM2/CBM3_carb-bd_dom_sf"/>
</dbReference>
<comment type="similarity">
    <text evidence="7">Belongs to the glycosyl hydrolase 5 (cellulase A) family.</text>
</comment>
<dbReference type="PANTHER" id="PTHR35923:SF2">
    <property type="entry name" value="ENDOGLUCANASE"/>
    <property type="match status" value="1"/>
</dbReference>
<dbReference type="Gene3D" id="3.20.20.80">
    <property type="entry name" value="Glycosidases"/>
    <property type="match status" value="1"/>
</dbReference>
<evidence type="ECO:0000256" key="7">
    <source>
        <dbReference type="RuleBase" id="RU361153"/>
    </source>
</evidence>
<dbReference type="EC" id="3.2.1.4" evidence="7"/>
<proteinExistence type="inferred from homology"/>
<dbReference type="OrthoDB" id="9800475at2"/>
<dbReference type="EMBL" id="RSDW01000001">
    <property type="protein sequence ID" value="RSL17135.1"/>
    <property type="molecule type" value="Genomic_DNA"/>
</dbReference>
<evidence type="ECO:0000256" key="5">
    <source>
        <dbReference type="ARBA" id="ARBA00023295"/>
    </source>
</evidence>
<keyword evidence="3 7" id="KW-0136">Cellulose degradation</keyword>
<dbReference type="Pfam" id="PF00150">
    <property type="entry name" value="Cellulase"/>
    <property type="match status" value="1"/>
</dbReference>
<keyword evidence="4 7" id="KW-0119">Carbohydrate metabolism</keyword>
<dbReference type="Gene3D" id="2.60.40.290">
    <property type="match status" value="1"/>
</dbReference>
<dbReference type="Proteomes" id="UP000269669">
    <property type="component" value="Unassembled WGS sequence"/>
</dbReference>
<feature type="domain" description="CBM2" evidence="8">
    <location>
        <begin position="438"/>
        <end position="547"/>
    </location>
</feature>
<dbReference type="SMART" id="SM00637">
    <property type="entry name" value="CBD_II"/>
    <property type="match status" value="1"/>
</dbReference>
<name>A0A3R9QBB3_9BACT</name>
<protein>
    <recommendedName>
        <fullName evidence="7">Endoglucanase</fullName>
        <ecNumber evidence="7">3.2.1.4</ecNumber>
    </recommendedName>
</protein>